<evidence type="ECO:0000313" key="2">
    <source>
        <dbReference type="Proteomes" id="UP000236197"/>
    </source>
</evidence>
<comment type="caution">
    <text evidence="1">The sequence shown here is derived from an EMBL/GenBank/DDBJ whole genome shotgun (WGS) entry which is preliminary data.</text>
</comment>
<accession>A0A2K2UBQ3</accession>
<name>A0A2K2UBQ3_9ACTN</name>
<organism evidence="1 2">
    <name type="scientific">Enteroscipio rubneri</name>
    <dbReference type="NCBI Taxonomy" id="2070686"/>
    <lineage>
        <taxon>Bacteria</taxon>
        <taxon>Bacillati</taxon>
        <taxon>Actinomycetota</taxon>
        <taxon>Coriobacteriia</taxon>
        <taxon>Eggerthellales</taxon>
        <taxon>Eggerthellaceae</taxon>
        <taxon>Enteroscipio</taxon>
    </lineage>
</organism>
<proteinExistence type="predicted"/>
<dbReference type="AlphaFoldDB" id="A0A2K2UBQ3"/>
<dbReference type="EMBL" id="PPEK01000005">
    <property type="protein sequence ID" value="PNV67757.1"/>
    <property type="molecule type" value="Genomic_DNA"/>
</dbReference>
<evidence type="ECO:0008006" key="3">
    <source>
        <dbReference type="Google" id="ProtNLM"/>
    </source>
</evidence>
<dbReference type="OrthoDB" id="3173222at2"/>
<protein>
    <recommendedName>
        <fullName evidence="3">Bacteriophage Gp15 protein</fullName>
    </recommendedName>
</protein>
<keyword evidence="2" id="KW-1185">Reference proteome</keyword>
<dbReference type="Proteomes" id="UP000236197">
    <property type="component" value="Unassembled WGS sequence"/>
</dbReference>
<dbReference type="Pfam" id="PF06854">
    <property type="entry name" value="Phage_Gp15"/>
    <property type="match status" value="1"/>
</dbReference>
<sequence>MQPNILLQGAPSTVEVDGAPVPINCDWRTGIRAMQAMDDPRLGRNDKARVIIALYYGRWDKGIFMVPEAARTAAAMESAVRFFALCEPRKPEGAPGSRAASRARLWDWDFDAPRVIADFQREYGIDLTEPKLDMHWWRFWSLFRELSDTSKTMQAIGIRGARPSRNMGENEKKQLLERQRELALPARTEDEALKLTNMIWEIA</sequence>
<dbReference type="InterPro" id="IPR009660">
    <property type="entry name" value="Phage_A500_Gp15"/>
</dbReference>
<dbReference type="RefSeq" id="WP_103264810.1">
    <property type="nucleotide sequence ID" value="NZ_CABMLE010000005.1"/>
</dbReference>
<reference evidence="2" key="1">
    <citation type="submission" date="2018-01" db="EMBL/GenBank/DDBJ databases">
        <title>Rubneribacter badeniensis gen. nov., sp. nov., and Colonibacter rubneri, gen. nov., sp. nov., WGS of new members of the Eggerthellaceae.</title>
        <authorList>
            <person name="Danylec N."/>
            <person name="Stoll D.A."/>
            <person name="Doetsch A."/>
            <person name="Kulling S.E."/>
            <person name="Huch M."/>
        </authorList>
    </citation>
    <scope>NUCLEOTIDE SEQUENCE [LARGE SCALE GENOMIC DNA]</scope>
    <source>
        <strain evidence="2">ResAG-96</strain>
    </source>
</reference>
<gene>
    <name evidence="1" type="ORF">C2L71_05615</name>
</gene>
<evidence type="ECO:0000313" key="1">
    <source>
        <dbReference type="EMBL" id="PNV67757.1"/>
    </source>
</evidence>